<feature type="transmembrane region" description="Helical" evidence="11">
    <location>
        <begin position="58"/>
        <end position="78"/>
    </location>
</feature>
<dbReference type="InterPro" id="IPR016169">
    <property type="entry name" value="FAD-bd_PCMH_sub2"/>
</dbReference>
<protein>
    <submittedName>
        <fullName evidence="14">CBS domain containing-hemolysin-like protein</fullName>
    </submittedName>
</protein>
<dbReference type="Pfam" id="PF01595">
    <property type="entry name" value="CNNM"/>
    <property type="match status" value="1"/>
</dbReference>
<evidence type="ECO:0000313" key="15">
    <source>
        <dbReference type="Proteomes" id="UP000243528"/>
    </source>
</evidence>
<comment type="caution">
    <text evidence="14">The sequence shown here is derived from an EMBL/GenBank/DDBJ whole genome shotgun (WGS) entry which is preliminary data.</text>
</comment>
<dbReference type="PROSITE" id="PS51371">
    <property type="entry name" value="CBS"/>
    <property type="match status" value="2"/>
</dbReference>
<name>A0A2P8DJ63_9ACTN</name>
<evidence type="ECO:0000313" key="14">
    <source>
        <dbReference type="EMBL" id="PSK97265.1"/>
    </source>
</evidence>
<evidence type="ECO:0000256" key="1">
    <source>
        <dbReference type="ARBA" id="ARBA00004651"/>
    </source>
</evidence>
<dbReference type="InterPro" id="IPR002550">
    <property type="entry name" value="CNNM"/>
</dbReference>
<dbReference type="PANTHER" id="PTHR43099:SF6">
    <property type="entry name" value="UPF0053 PROTEIN RV1842C"/>
    <property type="match status" value="1"/>
</dbReference>
<keyword evidence="4 10" id="KW-0812">Transmembrane</keyword>
<keyword evidence="6 10" id="KW-1133">Transmembrane helix</keyword>
<feature type="domain" description="CBS" evidence="12">
    <location>
        <begin position="286"/>
        <end position="343"/>
    </location>
</feature>
<keyword evidence="3" id="KW-1003">Cell membrane</keyword>
<proteinExistence type="inferred from homology"/>
<dbReference type="Pfam" id="PF00571">
    <property type="entry name" value="CBS"/>
    <property type="match status" value="2"/>
</dbReference>
<sequence>MITALAIIAVFVLTFGTAYFVAQEFAFVSADRVELSRRAAAGDRRAASAIRVMERLSFMLSAAQVGITVTGLLVGFIAEPAFVQVIEPALGSVGLPGPVVSGVAVALGFALATAVQMLLGELFPKNVALATPERLATLLAPSTHVYLAISGPVVRIFDGSASWVLRRVGIEPVEELHHGATLEELGHVIDESQAQGSLSPHMSRLLSRALTFSEHTAGEAMVPRPDVRGARRDDPVASVIALITEHGHSNYPVLGETTDDVVGVVGVRELMYVGESGVTTTPVGDVARPALLVPDSLPLPALVQRMAADDDEFACVVDEYGGLAGIVTLEDISEELLGEITDETDRQPVLALRQGDWWRVDAGLRVDEAAERTGLRLPESDDYDTVAGMIVAASGSFPEPGDRLTVPDPVDSADADPGGLDVEVITVARHVPEFVLIKEHVAARADDVAEAGAQP</sequence>
<keyword evidence="7 9" id="KW-0129">CBS domain</keyword>
<evidence type="ECO:0000256" key="5">
    <source>
        <dbReference type="ARBA" id="ARBA00022737"/>
    </source>
</evidence>
<keyword evidence="15" id="KW-1185">Reference proteome</keyword>
<dbReference type="RefSeq" id="WP_106539467.1">
    <property type="nucleotide sequence ID" value="NZ_PYGE01000023.1"/>
</dbReference>
<feature type="domain" description="CBS" evidence="12">
    <location>
        <begin position="221"/>
        <end position="280"/>
    </location>
</feature>
<dbReference type="GO" id="GO:0050660">
    <property type="term" value="F:flavin adenine dinucleotide binding"/>
    <property type="evidence" value="ECO:0007669"/>
    <property type="project" value="InterPro"/>
</dbReference>
<evidence type="ECO:0000256" key="8">
    <source>
        <dbReference type="ARBA" id="ARBA00023136"/>
    </source>
</evidence>
<dbReference type="InterPro" id="IPR036318">
    <property type="entry name" value="FAD-bd_PCMH-like_sf"/>
</dbReference>
<evidence type="ECO:0000256" key="3">
    <source>
        <dbReference type="ARBA" id="ARBA00022475"/>
    </source>
</evidence>
<dbReference type="PANTHER" id="PTHR43099">
    <property type="entry name" value="UPF0053 PROTEIN YRKA"/>
    <property type="match status" value="1"/>
</dbReference>
<gene>
    <name evidence="14" type="ORF">CLV30_12364</name>
</gene>
<keyword evidence="5" id="KW-0677">Repeat</keyword>
<evidence type="ECO:0000259" key="12">
    <source>
        <dbReference type="PROSITE" id="PS51371"/>
    </source>
</evidence>
<dbReference type="SUPFAM" id="SSF54631">
    <property type="entry name" value="CBS-domain pair"/>
    <property type="match status" value="1"/>
</dbReference>
<dbReference type="GO" id="GO:0005886">
    <property type="term" value="C:plasma membrane"/>
    <property type="evidence" value="ECO:0007669"/>
    <property type="project" value="UniProtKB-SubCell"/>
</dbReference>
<evidence type="ECO:0000256" key="4">
    <source>
        <dbReference type="ARBA" id="ARBA00022692"/>
    </source>
</evidence>
<evidence type="ECO:0000256" key="9">
    <source>
        <dbReference type="PROSITE-ProRule" id="PRU00703"/>
    </source>
</evidence>
<dbReference type="InterPro" id="IPR051676">
    <property type="entry name" value="UPF0053_domain"/>
</dbReference>
<dbReference type="Pfam" id="PF03471">
    <property type="entry name" value="CorC_HlyC"/>
    <property type="match status" value="1"/>
</dbReference>
<dbReference type="SMART" id="SM01091">
    <property type="entry name" value="CorC_HlyC"/>
    <property type="match status" value="1"/>
</dbReference>
<evidence type="ECO:0000259" key="13">
    <source>
        <dbReference type="PROSITE" id="PS51846"/>
    </source>
</evidence>
<evidence type="ECO:0000256" key="2">
    <source>
        <dbReference type="ARBA" id="ARBA00006337"/>
    </source>
</evidence>
<dbReference type="OrthoDB" id="110231at2"/>
<dbReference type="CDD" id="cd04590">
    <property type="entry name" value="CBS_pair_CorC_HlyC_assoc"/>
    <property type="match status" value="1"/>
</dbReference>
<dbReference type="InterPro" id="IPR005170">
    <property type="entry name" value="Transptr-assoc_dom"/>
</dbReference>
<dbReference type="Gene3D" id="3.10.580.10">
    <property type="entry name" value="CBS-domain"/>
    <property type="match status" value="1"/>
</dbReference>
<evidence type="ECO:0000256" key="7">
    <source>
        <dbReference type="ARBA" id="ARBA00023122"/>
    </source>
</evidence>
<dbReference type="InterPro" id="IPR000644">
    <property type="entry name" value="CBS_dom"/>
</dbReference>
<dbReference type="EMBL" id="PYGE01000023">
    <property type="protein sequence ID" value="PSK97265.1"/>
    <property type="molecule type" value="Genomic_DNA"/>
</dbReference>
<comment type="similarity">
    <text evidence="2">Belongs to the UPF0053 family.</text>
</comment>
<organism evidence="14 15">
    <name type="scientific">Haloactinopolyspora alba</name>
    <dbReference type="NCBI Taxonomy" id="648780"/>
    <lineage>
        <taxon>Bacteria</taxon>
        <taxon>Bacillati</taxon>
        <taxon>Actinomycetota</taxon>
        <taxon>Actinomycetes</taxon>
        <taxon>Jiangellales</taxon>
        <taxon>Jiangellaceae</taxon>
        <taxon>Haloactinopolyspora</taxon>
    </lineage>
</organism>
<reference evidence="14 15" key="1">
    <citation type="submission" date="2018-03" db="EMBL/GenBank/DDBJ databases">
        <title>Genomic Encyclopedia of Archaeal and Bacterial Type Strains, Phase II (KMG-II): from individual species to whole genera.</title>
        <authorList>
            <person name="Goeker M."/>
        </authorList>
    </citation>
    <scope>NUCLEOTIDE SEQUENCE [LARGE SCALE GENOMIC DNA]</scope>
    <source>
        <strain evidence="14 15">DSM 45211</strain>
    </source>
</reference>
<evidence type="ECO:0000256" key="10">
    <source>
        <dbReference type="PROSITE-ProRule" id="PRU01193"/>
    </source>
</evidence>
<accession>A0A2P8DJ63</accession>
<dbReference type="InterPro" id="IPR044751">
    <property type="entry name" value="Ion_transp-like_CBS"/>
</dbReference>
<keyword evidence="8 10" id="KW-0472">Membrane</keyword>
<dbReference type="Gene3D" id="3.30.465.10">
    <property type="match status" value="1"/>
</dbReference>
<feature type="transmembrane region" description="Helical" evidence="11">
    <location>
        <begin position="98"/>
        <end position="119"/>
    </location>
</feature>
<dbReference type="PROSITE" id="PS51846">
    <property type="entry name" value="CNNM"/>
    <property type="match status" value="1"/>
</dbReference>
<dbReference type="Proteomes" id="UP000243528">
    <property type="component" value="Unassembled WGS sequence"/>
</dbReference>
<feature type="transmembrane region" description="Helical" evidence="11">
    <location>
        <begin position="6"/>
        <end position="28"/>
    </location>
</feature>
<evidence type="ECO:0000256" key="6">
    <source>
        <dbReference type="ARBA" id="ARBA00022989"/>
    </source>
</evidence>
<evidence type="ECO:0000256" key="11">
    <source>
        <dbReference type="SAM" id="Phobius"/>
    </source>
</evidence>
<comment type="subcellular location">
    <subcellularLocation>
        <location evidence="1">Cell membrane</location>
        <topology evidence="1">Multi-pass membrane protein</topology>
    </subcellularLocation>
</comment>
<dbReference type="SMART" id="SM00116">
    <property type="entry name" value="CBS"/>
    <property type="match status" value="2"/>
</dbReference>
<dbReference type="AlphaFoldDB" id="A0A2P8DJ63"/>
<dbReference type="SUPFAM" id="SSF56176">
    <property type="entry name" value="FAD-binding/transporter-associated domain-like"/>
    <property type="match status" value="1"/>
</dbReference>
<dbReference type="InterPro" id="IPR046342">
    <property type="entry name" value="CBS_dom_sf"/>
</dbReference>
<feature type="domain" description="CNNM transmembrane" evidence="13">
    <location>
        <begin position="1"/>
        <end position="202"/>
    </location>
</feature>